<dbReference type="InterPro" id="IPR001753">
    <property type="entry name" value="Enoyl-CoA_hydra/iso"/>
</dbReference>
<evidence type="ECO:0000313" key="5">
    <source>
        <dbReference type="Proteomes" id="UP000594873"/>
    </source>
</evidence>
<proteinExistence type="predicted"/>
<dbReference type="InterPro" id="IPR029045">
    <property type="entry name" value="ClpP/crotonase-like_dom_sf"/>
</dbReference>
<dbReference type="PANTHER" id="PTHR43684">
    <property type="match status" value="1"/>
</dbReference>
<dbReference type="PANTHER" id="PTHR43684:SF1">
    <property type="entry name" value="ENOYL-COA DELTA ISOMERASE 2"/>
    <property type="match status" value="1"/>
</dbReference>
<dbReference type="CDD" id="cd06558">
    <property type="entry name" value="crotonase-like"/>
    <property type="match status" value="1"/>
</dbReference>
<keyword evidence="5" id="KW-1185">Reference proteome</keyword>
<evidence type="ECO:0000256" key="2">
    <source>
        <dbReference type="ARBA" id="ARBA00023140"/>
    </source>
</evidence>
<evidence type="ECO:0000256" key="1">
    <source>
        <dbReference type="ARBA" id="ARBA00004275"/>
    </source>
</evidence>
<sequence length="249" mass="26183">MADVLIATDEPVMTLRLDRPDKKNAITVAMYAALAEALERAAANDAIRVVAILGSGDMFTAGNDLHDFMAQPPVGTDQPVYRFLQAIAAFPKILIAGVQGRAVGIGTTMLLHCDFVVAAEDAVFTMPFIDLGLVPEAASSLLFPRMVGPRIAAKHLILGAPFDAEEALRYGVASEIAAAAALEARVAALAGEVAAKPAEAVRIAKAFIRDTGGTIMDRIEAEGRAFGERLQSAEARAAFLSFFAKKSAA</sequence>
<dbReference type="EMBL" id="CP065592">
    <property type="protein sequence ID" value="QPQ54031.1"/>
    <property type="molecule type" value="Genomic_DNA"/>
</dbReference>
<name>A0A7T2GHL0_9SPHN</name>
<dbReference type="GO" id="GO:0004165">
    <property type="term" value="F:delta(3)-delta(2)-enoyl-CoA isomerase activity"/>
    <property type="evidence" value="ECO:0007669"/>
    <property type="project" value="UniProtKB-ARBA"/>
</dbReference>
<accession>A0A7T2GHL0</accession>
<dbReference type="Proteomes" id="UP000594873">
    <property type="component" value="Chromosome"/>
</dbReference>
<keyword evidence="2" id="KW-0576">Peroxisome</keyword>
<evidence type="ECO:0000256" key="3">
    <source>
        <dbReference type="ARBA" id="ARBA00023235"/>
    </source>
</evidence>
<dbReference type="Gene3D" id="3.90.226.10">
    <property type="entry name" value="2-enoyl-CoA Hydratase, Chain A, domain 1"/>
    <property type="match status" value="1"/>
</dbReference>
<gene>
    <name evidence="4" type="ORF">IC614_06520</name>
</gene>
<comment type="subcellular location">
    <subcellularLocation>
        <location evidence="1">Peroxisome</location>
    </subcellularLocation>
</comment>
<reference evidence="4 5" key="1">
    <citation type="submission" date="2020-11" db="EMBL/GenBank/DDBJ databases">
        <title>Genome seq and assembly of Sphingosinicella sp.</title>
        <authorList>
            <person name="Chhetri G."/>
        </authorList>
    </citation>
    <scope>NUCLEOTIDE SEQUENCE [LARGE SCALE GENOMIC DNA]</scope>
    <source>
        <strain evidence="4 5">UDD2</strain>
    </source>
</reference>
<dbReference type="InterPro" id="IPR051053">
    <property type="entry name" value="ECH/Chromodomain_protein"/>
</dbReference>
<dbReference type="SUPFAM" id="SSF52096">
    <property type="entry name" value="ClpP/crotonase"/>
    <property type="match status" value="1"/>
</dbReference>
<dbReference type="Pfam" id="PF00378">
    <property type="entry name" value="ECH_1"/>
    <property type="match status" value="1"/>
</dbReference>
<keyword evidence="3 4" id="KW-0413">Isomerase</keyword>
<evidence type="ECO:0000313" key="4">
    <source>
        <dbReference type="EMBL" id="QPQ54031.1"/>
    </source>
</evidence>
<dbReference type="KEGG" id="sflv:IC614_06520"/>
<dbReference type="RefSeq" id="WP_200970563.1">
    <property type="nucleotide sequence ID" value="NZ_CP065592.1"/>
</dbReference>
<organism evidence="4 5">
    <name type="scientific">Allosphingosinicella flava</name>
    <dbReference type="NCBI Taxonomy" id="2771430"/>
    <lineage>
        <taxon>Bacteria</taxon>
        <taxon>Pseudomonadati</taxon>
        <taxon>Pseudomonadota</taxon>
        <taxon>Alphaproteobacteria</taxon>
        <taxon>Sphingomonadales</taxon>
        <taxon>Sphingomonadaceae</taxon>
        <taxon>Allosphingosinicella</taxon>
    </lineage>
</organism>
<protein>
    <submittedName>
        <fullName evidence="4">Enoyl-CoA hydratase/isomerase family protein</fullName>
    </submittedName>
</protein>
<dbReference type="AlphaFoldDB" id="A0A7T2GHL0"/>